<feature type="binding site" evidence="14">
    <location>
        <position position="503"/>
    </location>
    <ligand>
        <name>ATP</name>
        <dbReference type="ChEBI" id="CHEBI:30616"/>
    </ligand>
</feature>
<reference evidence="19" key="1">
    <citation type="journal article" date="2012" name="Nat. Biotechnol.">
        <title>Reference genome sequence of the model plant Setaria.</title>
        <authorList>
            <person name="Bennetzen J.L."/>
            <person name="Schmutz J."/>
            <person name="Wang H."/>
            <person name="Percifield R."/>
            <person name="Hawkins J."/>
            <person name="Pontaroli A.C."/>
            <person name="Estep M."/>
            <person name="Feng L."/>
            <person name="Vaughn J.N."/>
            <person name="Grimwood J."/>
            <person name="Jenkins J."/>
            <person name="Barry K."/>
            <person name="Lindquist E."/>
            <person name="Hellsten U."/>
            <person name="Deshpande S."/>
            <person name="Wang X."/>
            <person name="Wu X."/>
            <person name="Mitros T."/>
            <person name="Triplett J."/>
            <person name="Yang X."/>
            <person name="Ye C.Y."/>
            <person name="Mauro-Herrera M."/>
            <person name="Wang L."/>
            <person name="Li P."/>
            <person name="Sharma M."/>
            <person name="Sharma R."/>
            <person name="Ronald P.C."/>
            <person name="Panaud O."/>
            <person name="Kellogg E.A."/>
            <person name="Brutnell T.P."/>
            <person name="Doust A.N."/>
            <person name="Tuskan G.A."/>
            <person name="Rokhsar D."/>
            <person name="Devos K.M."/>
        </authorList>
    </citation>
    <scope>NUCLEOTIDE SEQUENCE [LARGE SCALE GENOMIC DNA]</scope>
    <source>
        <strain evidence="19">cv. Yugu1</strain>
    </source>
</reference>
<dbReference type="PROSITE" id="PS50011">
    <property type="entry name" value="PROTEIN_KINASE_DOM"/>
    <property type="match status" value="1"/>
</dbReference>
<keyword evidence="2" id="KW-0723">Serine/threonine-protein kinase</keyword>
<dbReference type="SUPFAM" id="SSF56112">
    <property type="entry name" value="Protein kinase-like (PK-like)"/>
    <property type="match status" value="1"/>
</dbReference>
<protein>
    <submittedName>
        <fullName evidence="18">Uncharacterized protein</fullName>
    </submittedName>
</protein>
<dbReference type="EMBL" id="AGNK02001281">
    <property type="status" value="NOT_ANNOTATED_CDS"/>
    <property type="molecule type" value="Genomic_DNA"/>
</dbReference>
<dbReference type="PROSITE" id="PS51473">
    <property type="entry name" value="GNK2"/>
    <property type="match status" value="2"/>
</dbReference>
<evidence type="ECO:0000256" key="12">
    <source>
        <dbReference type="ARBA" id="ARBA00023136"/>
    </source>
</evidence>
<evidence type="ECO:0000313" key="19">
    <source>
        <dbReference type="Proteomes" id="UP000004995"/>
    </source>
</evidence>
<feature type="compositionally biased region" description="Gly residues" evidence="15">
    <location>
        <begin position="11"/>
        <end position="20"/>
    </location>
</feature>
<accession>K4A354</accession>
<evidence type="ECO:0000256" key="7">
    <source>
        <dbReference type="ARBA" id="ARBA00022737"/>
    </source>
</evidence>
<dbReference type="InParanoid" id="K4A354"/>
<dbReference type="Proteomes" id="UP000004995">
    <property type="component" value="Unassembled WGS sequence"/>
</dbReference>
<keyword evidence="3" id="KW-0597">Phosphoprotein</keyword>
<keyword evidence="6" id="KW-0732">Signal</keyword>
<evidence type="ECO:0000259" key="17">
    <source>
        <dbReference type="PROSITE" id="PS51473"/>
    </source>
</evidence>
<dbReference type="OMA" id="VARPIMS"/>
<dbReference type="PANTHER" id="PTHR27002">
    <property type="entry name" value="RECEPTOR-LIKE SERINE/THREONINE-PROTEIN KINASE SD1-8"/>
    <property type="match status" value="1"/>
</dbReference>
<evidence type="ECO:0000259" key="16">
    <source>
        <dbReference type="PROSITE" id="PS50011"/>
    </source>
</evidence>
<keyword evidence="4" id="KW-0808">Transferase</keyword>
<dbReference type="InterPro" id="IPR002902">
    <property type="entry name" value="GNK2"/>
</dbReference>
<keyword evidence="19" id="KW-1185">Reference proteome</keyword>
<dbReference type="GO" id="GO:0005524">
    <property type="term" value="F:ATP binding"/>
    <property type="evidence" value="ECO:0007669"/>
    <property type="project" value="UniProtKB-UniRule"/>
</dbReference>
<evidence type="ECO:0000256" key="4">
    <source>
        <dbReference type="ARBA" id="ARBA00022679"/>
    </source>
</evidence>
<feature type="domain" description="Protein kinase" evidence="16">
    <location>
        <begin position="475"/>
        <end position="761"/>
    </location>
</feature>
<organism evidence="18 19">
    <name type="scientific">Setaria italica</name>
    <name type="common">Foxtail millet</name>
    <name type="synonym">Panicum italicum</name>
    <dbReference type="NCBI Taxonomy" id="4555"/>
    <lineage>
        <taxon>Eukaryota</taxon>
        <taxon>Viridiplantae</taxon>
        <taxon>Streptophyta</taxon>
        <taxon>Embryophyta</taxon>
        <taxon>Tracheophyta</taxon>
        <taxon>Spermatophyta</taxon>
        <taxon>Magnoliopsida</taxon>
        <taxon>Liliopsida</taxon>
        <taxon>Poales</taxon>
        <taxon>Poaceae</taxon>
        <taxon>PACMAD clade</taxon>
        <taxon>Panicoideae</taxon>
        <taxon>Panicodae</taxon>
        <taxon>Paniceae</taxon>
        <taxon>Cenchrinae</taxon>
        <taxon>Setaria</taxon>
    </lineage>
</organism>
<dbReference type="AlphaFoldDB" id="K4A354"/>
<proteinExistence type="predicted"/>
<keyword evidence="13" id="KW-0325">Glycoprotein</keyword>
<dbReference type="FunFam" id="3.30.430.20:FF:000002">
    <property type="entry name" value="Cysteine-rich receptor-like protein kinase 10"/>
    <property type="match status" value="1"/>
</dbReference>
<feature type="domain" description="Gnk2-homologous" evidence="17">
    <location>
        <begin position="247"/>
        <end position="356"/>
    </location>
</feature>
<evidence type="ECO:0000256" key="1">
    <source>
        <dbReference type="ARBA" id="ARBA00004167"/>
    </source>
</evidence>
<evidence type="ECO:0000256" key="2">
    <source>
        <dbReference type="ARBA" id="ARBA00022527"/>
    </source>
</evidence>
<evidence type="ECO:0000256" key="6">
    <source>
        <dbReference type="ARBA" id="ARBA00022729"/>
    </source>
</evidence>
<name>K4A354_SETIT</name>
<dbReference type="FunFam" id="3.30.200.20:FF:000142">
    <property type="entry name" value="Cysteine-rich receptor-like protein kinase 10"/>
    <property type="match status" value="1"/>
</dbReference>
<dbReference type="EnsemblPlants" id="KQL26114">
    <property type="protein sequence ID" value="KQL26114"/>
    <property type="gene ID" value="SETIT_033307mg"/>
</dbReference>
<evidence type="ECO:0000256" key="9">
    <source>
        <dbReference type="ARBA" id="ARBA00022777"/>
    </source>
</evidence>
<evidence type="ECO:0000256" key="15">
    <source>
        <dbReference type="SAM" id="MobiDB-lite"/>
    </source>
</evidence>
<comment type="subcellular location">
    <subcellularLocation>
        <location evidence="1">Membrane</location>
        <topology evidence="1">Single-pass membrane protein</topology>
    </subcellularLocation>
</comment>
<keyword evidence="7" id="KW-0677">Repeat</keyword>
<feature type="compositionally biased region" description="Basic residues" evidence="15">
    <location>
        <begin position="124"/>
        <end position="135"/>
    </location>
</feature>
<dbReference type="GO" id="GO:0004674">
    <property type="term" value="F:protein serine/threonine kinase activity"/>
    <property type="evidence" value="ECO:0000318"/>
    <property type="project" value="GO_Central"/>
</dbReference>
<dbReference type="GO" id="GO:0006950">
    <property type="term" value="P:response to stress"/>
    <property type="evidence" value="ECO:0007669"/>
    <property type="project" value="UniProtKB-ARBA"/>
</dbReference>
<dbReference type="InterPro" id="IPR038408">
    <property type="entry name" value="GNK2_sf"/>
</dbReference>
<feature type="domain" description="Gnk2-homologous" evidence="17">
    <location>
        <begin position="139"/>
        <end position="238"/>
    </location>
</feature>
<feature type="region of interest" description="Disordered" evidence="15">
    <location>
        <begin position="1"/>
        <end position="56"/>
    </location>
</feature>
<keyword evidence="10 14" id="KW-0067">ATP-binding</keyword>
<evidence type="ECO:0000256" key="8">
    <source>
        <dbReference type="ARBA" id="ARBA00022741"/>
    </source>
</evidence>
<reference evidence="18" key="2">
    <citation type="submission" date="2018-08" db="UniProtKB">
        <authorList>
            <consortium name="EnsemblPlants"/>
        </authorList>
    </citation>
    <scope>IDENTIFICATION</scope>
    <source>
        <strain evidence="18">Yugu1</strain>
    </source>
</reference>
<evidence type="ECO:0000313" key="18">
    <source>
        <dbReference type="EnsemblPlants" id="KQL26114"/>
    </source>
</evidence>
<evidence type="ECO:0000256" key="5">
    <source>
        <dbReference type="ARBA" id="ARBA00022692"/>
    </source>
</evidence>
<dbReference type="FunFam" id="1.10.510.10:FF:000129">
    <property type="entry name" value="cysteine-rich receptor-like protein kinase 10"/>
    <property type="match status" value="1"/>
</dbReference>
<evidence type="ECO:0000256" key="13">
    <source>
        <dbReference type="ARBA" id="ARBA00023180"/>
    </source>
</evidence>
<feature type="region of interest" description="Disordered" evidence="15">
    <location>
        <begin position="110"/>
        <end position="135"/>
    </location>
</feature>
<sequence length="778" mass="83708">AVVGQVQEGLGEAGEAGGGVNVAAAEPHGPELLRDGADDRRGEEVRGRRGVPGHRGGSEVEVGLVRAVGLVEAAGAAHCERVRGVTRGAEREQRDGDDGGHGQQVVVIHGASAQHNGSPPPPGRYRHGGRRPARAPRHWLPVARVRGNKTFKANSKYQANLNHVAAMLLKKASASENLFARGRGTGSGPWGSARDSDAASCFACLTQGFQDLPNDCSYDKEATIYYDACILHYSDARVLSAADTGLSADTYAQPFLVNITSDQTRFNRIVADLMNATAEYAAYNSTRRFATGDADFDQEFPKVYSLAQCTPDQTPAQCRECLAGIIASTLADFFQNDLAPRALWVNCNYRYEVGGLGVGGPFYNGPAMVRLASSPPAVPAPASAPAPAVHPEIEPPPPTAGGGRKYSVSGLVLVVMLPTLAGLNLVACLCFRRLQRPAAQAKQQYPMHSGKAEDIEMVDSMLIDVSTLRAATGDFAESNKLGEGGFGTVYKGVLPNGDEIAVKRLSQNSTQGVEELKNELALVAKLKHKNLVRLVGVCLEQQERLLVYEFVPNRSLDLILFDAEQLTLLDWGRRHKIINGIARGLQYLHEDSELKVVHRDLKASNILLDAEMRPKISDFGLARIFERDQTQAVTNRVIGTHGYMAPEYAMRGNYSVKSDAFSFGVMVLEIVTGRKNNHSYDSQKNGDLVTTVWEHWEAGTVTELVDPCMGGSFPVGDVLRCIQVGLLCVQGDPVARPIMSSVVMMLGSDTVSLQAPSKPVFFTRNAAACTTTAMSVLG</sequence>
<evidence type="ECO:0000256" key="11">
    <source>
        <dbReference type="ARBA" id="ARBA00022989"/>
    </source>
</evidence>
<dbReference type="SMART" id="SM00220">
    <property type="entry name" value="S_TKc"/>
    <property type="match status" value="1"/>
</dbReference>
<dbReference type="GO" id="GO:0016020">
    <property type="term" value="C:membrane"/>
    <property type="evidence" value="ECO:0007669"/>
    <property type="project" value="UniProtKB-SubCell"/>
</dbReference>
<feature type="compositionally biased region" description="Low complexity" evidence="15">
    <location>
        <begin position="1"/>
        <end position="10"/>
    </location>
</feature>
<dbReference type="Gene3D" id="3.30.430.20">
    <property type="entry name" value="Gnk2 domain, C-X8-C-X2-C motif"/>
    <property type="match status" value="2"/>
</dbReference>
<evidence type="ECO:0000256" key="14">
    <source>
        <dbReference type="PROSITE-ProRule" id="PRU10141"/>
    </source>
</evidence>
<dbReference type="PROSITE" id="PS00108">
    <property type="entry name" value="PROTEIN_KINASE_ST"/>
    <property type="match status" value="1"/>
</dbReference>
<dbReference type="PROSITE" id="PS00107">
    <property type="entry name" value="PROTEIN_KINASE_ATP"/>
    <property type="match status" value="1"/>
</dbReference>
<keyword evidence="8 14" id="KW-0547">Nucleotide-binding</keyword>
<dbReference type="Gene3D" id="3.30.200.20">
    <property type="entry name" value="Phosphorylase Kinase, domain 1"/>
    <property type="match status" value="1"/>
</dbReference>
<feature type="region of interest" description="Disordered" evidence="15">
    <location>
        <begin position="380"/>
        <end position="401"/>
    </location>
</feature>
<dbReference type="Gene3D" id="1.10.510.10">
    <property type="entry name" value="Transferase(Phosphotransferase) domain 1"/>
    <property type="match status" value="1"/>
</dbReference>
<dbReference type="PANTHER" id="PTHR27002:SF1040">
    <property type="entry name" value="OS07G0538400 PROTEIN"/>
    <property type="match status" value="1"/>
</dbReference>
<keyword evidence="9" id="KW-0418">Kinase</keyword>
<dbReference type="HOGENOM" id="CLU_000288_35_7_1"/>
<dbReference type="InterPro" id="IPR017441">
    <property type="entry name" value="Protein_kinase_ATP_BS"/>
</dbReference>
<dbReference type="CDD" id="cd23509">
    <property type="entry name" value="Gnk2-like"/>
    <property type="match status" value="2"/>
</dbReference>
<feature type="compositionally biased region" description="Basic and acidic residues" evidence="15">
    <location>
        <begin position="28"/>
        <end position="47"/>
    </location>
</feature>
<dbReference type="CDD" id="cd14066">
    <property type="entry name" value="STKc_IRAK"/>
    <property type="match status" value="1"/>
</dbReference>
<keyword evidence="5" id="KW-0812">Transmembrane</keyword>
<dbReference type="InterPro" id="IPR008271">
    <property type="entry name" value="Ser/Thr_kinase_AS"/>
</dbReference>
<evidence type="ECO:0000256" key="3">
    <source>
        <dbReference type="ARBA" id="ARBA00022553"/>
    </source>
</evidence>
<dbReference type="eggNOG" id="ENOG502QWDY">
    <property type="taxonomic scope" value="Eukaryota"/>
</dbReference>
<dbReference type="InterPro" id="IPR011009">
    <property type="entry name" value="Kinase-like_dom_sf"/>
</dbReference>
<dbReference type="Pfam" id="PF00069">
    <property type="entry name" value="Pkinase"/>
    <property type="match status" value="1"/>
</dbReference>
<dbReference type="Pfam" id="PF01657">
    <property type="entry name" value="Stress-antifung"/>
    <property type="match status" value="2"/>
</dbReference>
<keyword evidence="12" id="KW-0472">Membrane</keyword>
<dbReference type="InterPro" id="IPR000719">
    <property type="entry name" value="Prot_kinase_dom"/>
</dbReference>
<keyword evidence="11" id="KW-1133">Transmembrane helix</keyword>
<evidence type="ECO:0000256" key="10">
    <source>
        <dbReference type="ARBA" id="ARBA00022840"/>
    </source>
</evidence>
<dbReference type="Gramene" id="KQL26114">
    <property type="protein sequence ID" value="KQL26114"/>
    <property type="gene ID" value="SETIT_033307mg"/>
</dbReference>